<gene>
    <name evidence="2" type="ORF">A19Y_2382</name>
</gene>
<proteinExistence type="predicted"/>
<keyword evidence="3" id="KW-1185">Reference proteome</keyword>
<dbReference type="STRING" id="388467.A19Y_2382"/>
<dbReference type="HOGENOM" id="CLU_074343_2_0_3"/>
<dbReference type="InterPro" id="IPR005183">
    <property type="entry name" value="DUF305_CopM-like"/>
</dbReference>
<name>A0A073CGB3_PLAA1</name>
<dbReference type="Pfam" id="PF03713">
    <property type="entry name" value="DUF305"/>
    <property type="match status" value="1"/>
</dbReference>
<dbReference type="PATRIC" id="fig|388467.6.peg.2331"/>
<evidence type="ECO:0000313" key="2">
    <source>
        <dbReference type="EMBL" id="KEI67304.1"/>
    </source>
</evidence>
<reference evidence="2 3" key="1">
    <citation type="journal article" date="2014" name="Appl. Environ. Microbiol.">
        <title>Elucidation of insertion elements encoded on plasmids and in vitro construction of shuttle vectors from the toxic cyanobacterium Planktothrix.</title>
        <authorList>
            <person name="Christiansen G."/>
            <person name="Goesmann A."/>
            <person name="Kurmayer R."/>
        </authorList>
    </citation>
    <scope>NUCLEOTIDE SEQUENCE [LARGE SCALE GENOMIC DNA]</scope>
    <source>
        <strain evidence="2 3">NIVA-CYA 126/8</strain>
    </source>
</reference>
<dbReference type="RefSeq" id="WP_052369543.1">
    <property type="nucleotide sequence ID" value="NZ_CM002803.1"/>
</dbReference>
<dbReference type="eggNOG" id="COG3544">
    <property type="taxonomic scope" value="Bacteria"/>
</dbReference>
<dbReference type="InterPro" id="IPR012347">
    <property type="entry name" value="Ferritin-like"/>
</dbReference>
<dbReference type="PANTHER" id="PTHR36933">
    <property type="entry name" value="SLL0788 PROTEIN"/>
    <property type="match status" value="1"/>
</dbReference>
<dbReference type="EMBL" id="CM002803">
    <property type="protein sequence ID" value="KEI67304.1"/>
    <property type="molecule type" value="Genomic_DNA"/>
</dbReference>
<accession>A0A073CGB3</accession>
<dbReference type="PANTHER" id="PTHR36933:SF1">
    <property type="entry name" value="SLL0788 PROTEIN"/>
    <property type="match status" value="1"/>
</dbReference>
<dbReference type="Proteomes" id="UP000027395">
    <property type="component" value="Chromosome"/>
</dbReference>
<organism evidence="2 3">
    <name type="scientific">Planktothrix agardhii (strain NIVA-CYA 126/8)</name>
    <dbReference type="NCBI Taxonomy" id="388467"/>
    <lineage>
        <taxon>Bacteria</taxon>
        <taxon>Bacillati</taxon>
        <taxon>Cyanobacteriota</taxon>
        <taxon>Cyanophyceae</taxon>
        <taxon>Oscillatoriophycideae</taxon>
        <taxon>Oscillatoriales</taxon>
        <taxon>Microcoleaceae</taxon>
        <taxon>Planktothrix</taxon>
    </lineage>
</organism>
<evidence type="ECO:0000259" key="1">
    <source>
        <dbReference type="Pfam" id="PF03713"/>
    </source>
</evidence>
<protein>
    <recommendedName>
        <fullName evidence="1">DUF305 domain-containing protein</fullName>
    </recommendedName>
</protein>
<evidence type="ECO:0000313" key="3">
    <source>
        <dbReference type="Proteomes" id="UP000027395"/>
    </source>
</evidence>
<sequence>MKLNARFLLPILGLPITLILGACTVLQSHSKPMTSETATPVSSETVLAQNNGMMPGNHSMMMDLGPADAEYDLRFIDGMIPHHQGAIKMAEQVLQKSNNPELKKLAEEIIKAQKKEIAQMQEWRKTWYPQAKDAVMYHAAMGHSMSMSKEQMESMMMMVDLGAADGSFDQRFIQAMIPHHEGALIMAKDAQSKSKRPEIQQLSQAILVSQAAEIKLMKQWLKLGSN</sequence>
<feature type="domain" description="DUF305" evidence="1">
    <location>
        <begin position="72"/>
        <end position="221"/>
    </location>
</feature>
<dbReference type="Gene3D" id="1.20.1260.10">
    <property type="match status" value="1"/>
</dbReference>
<dbReference type="PROSITE" id="PS51257">
    <property type="entry name" value="PROKAR_LIPOPROTEIN"/>
    <property type="match status" value="1"/>
</dbReference>
<dbReference type="AlphaFoldDB" id="A0A073CGB3"/>